<dbReference type="PANTHER" id="PTHR43877">
    <property type="entry name" value="AMINOALKYLPHOSPHONATE N-ACETYLTRANSFERASE-RELATED-RELATED"/>
    <property type="match status" value="1"/>
</dbReference>
<accession>A0ABY8FDM4</accession>
<reference evidence="4 5" key="1">
    <citation type="submission" date="2019-01" db="EMBL/GenBank/DDBJ databases">
        <title>Genome sequence of Salinicola endophyticus REST5.</title>
        <authorList>
            <person name="Nascimento F.X."/>
        </authorList>
    </citation>
    <scope>NUCLEOTIDE SEQUENCE [LARGE SCALE GENOMIC DNA]</scope>
    <source>
        <strain evidence="4 5">REST5</strain>
    </source>
</reference>
<dbReference type="Proteomes" id="UP001321526">
    <property type="component" value="Chromosome"/>
</dbReference>
<sequence length="168" mass="18581">MPERHWRAALPGDLRVIAAWVDSPQALERWAGPGLSWPPDAATLWREFGGGATPAFTLREGEHPVAFGQLVPRASDHWHLARLIVAPDHRGQGLGRSLCQHLLAQARRRQARCVTLNVFHDNLAALTLYQTLGFVTRGTADARGIQPMWLPRFADSGHTTDNECPQDG</sequence>
<evidence type="ECO:0000259" key="3">
    <source>
        <dbReference type="PROSITE" id="PS51186"/>
    </source>
</evidence>
<feature type="domain" description="N-acetyltransferase" evidence="3">
    <location>
        <begin position="12"/>
        <end position="155"/>
    </location>
</feature>
<evidence type="ECO:0000256" key="2">
    <source>
        <dbReference type="ARBA" id="ARBA00023315"/>
    </source>
</evidence>
<evidence type="ECO:0000256" key="1">
    <source>
        <dbReference type="ARBA" id="ARBA00022679"/>
    </source>
</evidence>
<gene>
    <name evidence="4" type="ORF">EVC62_05060</name>
</gene>
<dbReference type="CDD" id="cd04301">
    <property type="entry name" value="NAT_SF"/>
    <property type="match status" value="1"/>
</dbReference>
<organism evidence="4 5">
    <name type="scientific">Salinicola endophyticus</name>
    <dbReference type="NCBI Taxonomy" id="1949083"/>
    <lineage>
        <taxon>Bacteria</taxon>
        <taxon>Pseudomonadati</taxon>
        <taxon>Pseudomonadota</taxon>
        <taxon>Gammaproteobacteria</taxon>
        <taxon>Oceanospirillales</taxon>
        <taxon>Halomonadaceae</taxon>
        <taxon>Salinicola</taxon>
    </lineage>
</organism>
<name>A0ABY8FDM4_9GAMM</name>
<evidence type="ECO:0000313" key="4">
    <source>
        <dbReference type="EMBL" id="WFF40919.1"/>
    </source>
</evidence>
<dbReference type="InterPro" id="IPR050832">
    <property type="entry name" value="Bact_Acetyltransf"/>
</dbReference>
<dbReference type="Gene3D" id="3.40.630.30">
    <property type="match status" value="1"/>
</dbReference>
<dbReference type="Pfam" id="PF00583">
    <property type="entry name" value="Acetyltransf_1"/>
    <property type="match status" value="1"/>
</dbReference>
<keyword evidence="2" id="KW-0012">Acyltransferase</keyword>
<proteinExistence type="predicted"/>
<keyword evidence="1" id="KW-0808">Transferase</keyword>
<dbReference type="SUPFAM" id="SSF55729">
    <property type="entry name" value="Acyl-CoA N-acyltransferases (Nat)"/>
    <property type="match status" value="1"/>
</dbReference>
<protein>
    <submittedName>
        <fullName evidence="4">GNAT family N-acetyltransferase</fullName>
    </submittedName>
</protein>
<dbReference type="PANTHER" id="PTHR43877:SF2">
    <property type="entry name" value="AMINOALKYLPHOSPHONATE N-ACETYLTRANSFERASE-RELATED"/>
    <property type="match status" value="1"/>
</dbReference>
<dbReference type="PROSITE" id="PS51186">
    <property type="entry name" value="GNAT"/>
    <property type="match status" value="1"/>
</dbReference>
<dbReference type="RefSeq" id="WP_110689948.1">
    <property type="nucleotide sequence ID" value="NZ_CP035631.1"/>
</dbReference>
<dbReference type="InterPro" id="IPR016181">
    <property type="entry name" value="Acyl_CoA_acyltransferase"/>
</dbReference>
<keyword evidence="5" id="KW-1185">Reference proteome</keyword>
<dbReference type="EMBL" id="CP035631">
    <property type="protein sequence ID" value="WFF40919.1"/>
    <property type="molecule type" value="Genomic_DNA"/>
</dbReference>
<dbReference type="InterPro" id="IPR000182">
    <property type="entry name" value="GNAT_dom"/>
</dbReference>
<evidence type="ECO:0000313" key="5">
    <source>
        <dbReference type="Proteomes" id="UP001321526"/>
    </source>
</evidence>